<dbReference type="AlphaFoldDB" id="A0A2G3DTR2"/>
<reference evidence="2 3" key="1">
    <citation type="submission" date="2017-10" db="EMBL/GenBank/DDBJ databases">
        <title>Resolving the taxonomy of Roseburia spp., Eubacterium rectale and Agathobacter spp. through phylogenomic analysis.</title>
        <authorList>
            <person name="Sheridan P.O."/>
            <person name="Walker A.W."/>
            <person name="Duncan S.H."/>
            <person name="Scott K.P."/>
            <person name="Toole P.W.O."/>
            <person name="Luis P."/>
            <person name="Flint H.J."/>
        </authorList>
    </citation>
    <scope>NUCLEOTIDE SEQUENCE [LARGE SCALE GENOMIC DNA]</scope>
    <source>
        <strain evidence="2 3">JK626</strain>
    </source>
</reference>
<dbReference type="InterPro" id="IPR051534">
    <property type="entry name" value="CBASS_pafABC_assoc_protein"/>
</dbReference>
<dbReference type="Proteomes" id="UP000225889">
    <property type="component" value="Unassembled WGS sequence"/>
</dbReference>
<organism evidence="2 3">
    <name type="scientific">Pseudobutyrivibrio ruminis</name>
    <dbReference type="NCBI Taxonomy" id="46206"/>
    <lineage>
        <taxon>Bacteria</taxon>
        <taxon>Bacillati</taxon>
        <taxon>Bacillota</taxon>
        <taxon>Clostridia</taxon>
        <taxon>Lachnospirales</taxon>
        <taxon>Lachnospiraceae</taxon>
        <taxon>Pseudobutyrivibrio</taxon>
    </lineage>
</organism>
<evidence type="ECO:0000259" key="1">
    <source>
        <dbReference type="Pfam" id="PF13280"/>
    </source>
</evidence>
<gene>
    <name evidence="2" type="ORF">CSX01_10150</name>
</gene>
<evidence type="ECO:0000313" key="3">
    <source>
        <dbReference type="Proteomes" id="UP000225889"/>
    </source>
</evidence>
<dbReference type="InterPro" id="IPR026881">
    <property type="entry name" value="WYL_dom"/>
</dbReference>
<dbReference type="PANTHER" id="PTHR34580:SF1">
    <property type="entry name" value="PROTEIN PAFC"/>
    <property type="match status" value="1"/>
</dbReference>
<protein>
    <recommendedName>
        <fullName evidence="1">WYL domain-containing protein</fullName>
    </recommendedName>
</protein>
<dbReference type="EMBL" id="PDYF01000024">
    <property type="protein sequence ID" value="PHU34412.1"/>
    <property type="molecule type" value="Genomic_DNA"/>
</dbReference>
<dbReference type="Pfam" id="PF13280">
    <property type="entry name" value="WYL"/>
    <property type="match status" value="1"/>
</dbReference>
<comment type="caution">
    <text evidence="2">The sequence shown here is derived from an EMBL/GenBank/DDBJ whole genome shotgun (WGS) entry which is preliminary data.</text>
</comment>
<accession>A0A2G3DTR2</accession>
<name>A0A2G3DTR2_9FIRM</name>
<sequence length="331" mass="38656">MENNKYEKNRVLALYNILSSYTDEEHQMSMAQLRFEMDKTGNACSEDSILRYMKQLRNGFGVDIVSSKGRNATYFLANRILDKEELQVIIDAINASTVIDRNSTKRIVDKIKRLTSVYIASSLDRNILSAKNKAAQKKNILYRISEIQEALDNDSQILIEYVDWQIDKTLSKNGREYKISPWGLIWANERYYLLGYTVKANEDDIETRTFRVDKIKRVEQINCKRQGRNKFKSFDVFDYTSRRIDMYSDHEENVRIIVPANRVGIFIDRFGDKVDITELSDDKVEVSFCVACSNYFFGWLMGVGDVDIIEPVSVKNRMVKLLEKELNRYIK</sequence>
<evidence type="ECO:0000313" key="2">
    <source>
        <dbReference type="EMBL" id="PHU34412.1"/>
    </source>
</evidence>
<dbReference type="PANTHER" id="PTHR34580">
    <property type="match status" value="1"/>
</dbReference>
<dbReference type="RefSeq" id="WP_099392300.1">
    <property type="nucleotide sequence ID" value="NZ_PDYF01000024.1"/>
</dbReference>
<feature type="domain" description="WYL" evidence="1">
    <location>
        <begin position="145"/>
        <end position="219"/>
    </location>
</feature>
<proteinExistence type="predicted"/>
<dbReference type="PROSITE" id="PS52050">
    <property type="entry name" value="WYL"/>
    <property type="match status" value="1"/>
</dbReference>
<reference evidence="2 3" key="2">
    <citation type="submission" date="2017-10" db="EMBL/GenBank/DDBJ databases">
        <authorList>
            <person name="Banno H."/>
            <person name="Chua N.-H."/>
        </authorList>
    </citation>
    <scope>NUCLEOTIDE SEQUENCE [LARGE SCALE GENOMIC DNA]</scope>
    <source>
        <strain evidence="2 3">JK626</strain>
    </source>
</reference>